<dbReference type="GO" id="GO:0006574">
    <property type="term" value="P:L-valine catabolic process"/>
    <property type="evidence" value="ECO:0007669"/>
    <property type="project" value="TreeGrafter"/>
</dbReference>
<dbReference type="Gene3D" id="3.40.50.720">
    <property type="entry name" value="NAD(P)-binding Rossmann-like Domain"/>
    <property type="match status" value="1"/>
</dbReference>
<dbReference type="GO" id="GO:0050661">
    <property type="term" value="F:NADP binding"/>
    <property type="evidence" value="ECO:0007669"/>
    <property type="project" value="InterPro"/>
</dbReference>
<dbReference type="PANTHER" id="PTHR22981">
    <property type="entry name" value="3-HYDROXYISOBUTYRATE DEHYDROGENASE-RELATED"/>
    <property type="match status" value="1"/>
</dbReference>
<dbReference type="InterPro" id="IPR002204">
    <property type="entry name" value="3-OH-isobutyrate_DH-rel_CS"/>
</dbReference>
<evidence type="ECO:0000259" key="9">
    <source>
        <dbReference type="Pfam" id="PF14833"/>
    </source>
</evidence>
<dbReference type="EC" id="1.1.1.31" evidence="3"/>
<comment type="catalytic activity">
    <reaction evidence="7">
        <text>3-hydroxy-2-methylpropanoate + NAD(+) = 2-methyl-3-oxopropanoate + NADH + H(+)</text>
        <dbReference type="Rhea" id="RHEA:17681"/>
        <dbReference type="ChEBI" id="CHEBI:11805"/>
        <dbReference type="ChEBI" id="CHEBI:15378"/>
        <dbReference type="ChEBI" id="CHEBI:57540"/>
        <dbReference type="ChEBI" id="CHEBI:57700"/>
        <dbReference type="ChEBI" id="CHEBI:57945"/>
        <dbReference type="EC" id="1.1.1.31"/>
    </reaction>
</comment>
<dbReference type="PANTHER" id="PTHR22981:SF7">
    <property type="entry name" value="3-HYDROXYISOBUTYRATE DEHYDROGENASE, MITOCHONDRIAL"/>
    <property type="match status" value="1"/>
</dbReference>
<protein>
    <recommendedName>
        <fullName evidence="3">3-hydroxyisobutyrate dehydrogenase</fullName>
        <ecNumber evidence="3">1.1.1.31</ecNumber>
    </recommendedName>
</protein>
<evidence type="ECO:0000256" key="5">
    <source>
        <dbReference type="ARBA" id="ARBA00023002"/>
    </source>
</evidence>
<evidence type="ECO:0000256" key="6">
    <source>
        <dbReference type="ARBA" id="ARBA00023027"/>
    </source>
</evidence>
<dbReference type="Pfam" id="PF03446">
    <property type="entry name" value="NAD_binding_2"/>
    <property type="match status" value="1"/>
</dbReference>
<dbReference type="GeneID" id="37021816"/>
<dbReference type="PROSITE" id="PS00895">
    <property type="entry name" value="3_HYDROXYISOBUT_DH"/>
    <property type="match status" value="1"/>
</dbReference>
<evidence type="ECO:0000256" key="7">
    <source>
        <dbReference type="ARBA" id="ARBA00049197"/>
    </source>
</evidence>
<reference evidence="10 11" key="1">
    <citation type="journal article" date="2018" name="Mol. Biol. Evol.">
        <title>Broad Genomic Sampling Reveals a Smut Pathogenic Ancestry of the Fungal Clade Ustilaginomycotina.</title>
        <authorList>
            <person name="Kijpornyongpan T."/>
            <person name="Mondo S.J."/>
            <person name="Barry K."/>
            <person name="Sandor L."/>
            <person name="Lee J."/>
            <person name="Lipzen A."/>
            <person name="Pangilinan J."/>
            <person name="LaButti K."/>
            <person name="Hainaut M."/>
            <person name="Henrissat B."/>
            <person name="Grigoriev I.V."/>
            <person name="Spatafora J.W."/>
            <person name="Aime M.C."/>
        </authorList>
    </citation>
    <scope>NUCLEOTIDE SEQUENCE [LARGE SCALE GENOMIC DNA]</scope>
    <source>
        <strain evidence="10 11">MCA 3882</strain>
    </source>
</reference>
<sequence>MLVTPRLMMQSAGRNRAKTIGFIGLGAMGREMATNLLSKTFQASNDAELTFVVHDTVDQSTTRFLTASTSLFPGRHILPASSPAGVASLASTVITMVPSSPQVKEVYMSESGILEGLKSLGNPSDPSNSTLCIDCTTLDPLVAVQVADQIKRAVTSDVGAFDMVDAPVSGGTVGARAGTLSFMVGSDLHQSFTQAEHTLLKMGSRAIHCGKNGNGLIAKIANNLLLGISMLATSEAMLLGTVHGLSPQILAHIINTSTGKCWSSEVNNPCPGALHGTDKSPPAERDYEGGFAAKLQAKDLGLALSAAQQKGVPTPLGMLATNIYKALGENPDFMNRDFSVAFKALSSAVGKIPQTEDSPEL</sequence>
<dbReference type="InterPro" id="IPR036291">
    <property type="entry name" value="NAD(P)-bd_dom_sf"/>
</dbReference>
<dbReference type="SUPFAM" id="SSF48179">
    <property type="entry name" value="6-phosphogluconate dehydrogenase C-terminal domain-like"/>
    <property type="match status" value="1"/>
</dbReference>
<dbReference type="GO" id="GO:0005739">
    <property type="term" value="C:mitochondrion"/>
    <property type="evidence" value="ECO:0007669"/>
    <property type="project" value="TreeGrafter"/>
</dbReference>
<dbReference type="GO" id="GO:0051287">
    <property type="term" value="F:NAD binding"/>
    <property type="evidence" value="ECO:0007669"/>
    <property type="project" value="InterPro"/>
</dbReference>
<dbReference type="FunFam" id="3.40.50.720:FF:000746">
    <property type="entry name" value="3-hydroxyisobutyrate dehydrogenase, mitochondrial"/>
    <property type="match status" value="1"/>
</dbReference>
<feature type="domain" description="3-hydroxyisobutyrate dehydrogenase-like NAD-binding" evidence="9">
    <location>
        <begin position="213"/>
        <end position="330"/>
    </location>
</feature>
<dbReference type="InterPro" id="IPR029154">
    <property type="entry name" value="HIBADH-like_NADP-bd"/>
</dbReference>
<comment type="pathway">
    <text evidence="1">Amino-acid degradation; L-valine degradation.</text>
</comment>
<dbReference type="STRING" id="1280837.A0A316VI84"/>
<accession>A0A316VI84</accession>
<dbReference type="Pfam" id="PF14833">
    <property type="entry name" value="NAD_binding_11"/>
    <property type="match status" value="1"/>
</dbReference>
<dbReference type="FunFam" id="1.10.1040.10:FF:000006">
    <property type="entry name" value="3-hydroxyisobutyrate dehydrogenase"/>
    <property type="match status" value="1"/>
</dbReference>
<organism evidence="10 11">
    <name type="scientific">Meira miltonrushii</name>
    <dbReference type="NCBI Taxonomy" id="1280837"/>
    <lineage>
        <taxon>Eukaryota</taxon>
        <taxon>Fungi</taxon>
        <taxon>Dikarya</taxon>
        <taxon>Basidiomycota</taxon>
        <taxon>Ustilaginomycotina</taxon>
        <taxon>Exobasidiomycetes</taxon>
        <taxon>Exobasidiales</taxon>
        <taxon>Brachybasidiaceae</taxon>
        <taxon>Meira</taxon>
    </lineage>
</organism>
<dbReference type="Proteomes" id="UP000245771">
    <property type="component" value="Unassembled WGS sequence"/>
</dbReference>
<dbReference type="EMBL" id="KZ819602">
    <property type="protein sequence ID" value="PWN37210.1"/>
    <property type="molecule type" value="Genomic_DNA"/>
</dbReference>
<comment type="similarity">
    <text evidence="2">Belongs to the HIBADH-related family. 3-hydroxyisobutyrate dehydrogenase subfamily.</text>
</comment>
<evidence type="ECO:0000256" key="1">
    <source>
        <dbReference type="ARBA" id="ARBA00005109"/>
    </source>
</evidence>
<keyword evidence="5" id="KW-0560">Oxidoreductase</keyword>
<dbReference type="GO" id="GO:0008442">
    <property type="term" value="F:3-hydroxyisobutyrate dehydrogenase activity"/>
    <property type="evidence" value="ECO:0007669"/>
    <property type="project" value="UniProtKB-EC"/>
</dbReference>
<name>A0A316VI84_9BASI</name>
<dbReference type="InterPro" id="IPR013328">
    <property type="entry name" value="6PGD_dom2"/>
</dbReference>
<proteinExistence type="inferred from homology"/>
<evidence type="ECO:0000313" key="10">
    <source>
        <dbReference type="EMBL" id="PWN37210.1"/>
    </source>
</evidence>
<dbReference type="InterPro" id="IPR008927">
    <property type="entry name" value="6-PGluconate_DH-like_C_sf"/>
</dbReference>
<feature type="domain" description="6-phosphogluconate dehydrogenase NADP-binding" evidence="8">
    <location>
        <begin position="19"/>
        <end position="210"/>
    </location>
</feature>
<dbReference type="InterPro" id="IPR006115">
    <property type="entry name" value="6PGDH_NADP-bd"/>
</dbReference>
<dbReference type="InParanoid" id="A0A316VI84"/>
<dbReference type="Gene3D" id="1.10.1040.10">
    <property type="entry name" value="N-(1-d-carboxylethyl)-l-norvaline Dehydrogenase, domain 2"/>
    <property type="match status" value="1"/>
</dbReference>
<gene>
    <name evidence="10" type="ORF">FA14DRAFT_166524</name>
</gene>
<evidence type="ECO:0000313" key="11">
    <source>
        <dbReference type="Proteomes" id="UP000245771"/>
    </source>
</evidence>
<keyword evidence="6" id="KW-0520">NAD</keyword>
<dbReference type="SUPFAM" id="SSF51735">
    <property type="entry name" value="NAD(P)-binding Rossmann-fold domains"/>
    <property type="match status" value="1"/>
</dbReference>
<keyword evidence="11" id="KW-1185">Reference proteome</keyword>
<dbReference type="RefSeq" id="XP_025357512.1">
    <property type="nucleotide sequence ID" value="XM_025500035.1"/>
</dbReference>
<dbReference type="OrthoDB" id="435038at2759"/>
<evidence type="ECO:0000256" key="3">
    <source>
        <dbReference type="ARBA" id="ARBA00012991"/>
    </source>
</evidence>
<keyword evidence="4" id="KW-0101">Branched-chain amino acid catabolism</keyword>
<dbReference type="AlphaFoldDB" id="A0A316VI84"/>
<evidence type="ECO:0000259" key="8">
    <source>
        <dbReference type="Pfam" id="PF03446"/>
    </source>
</evidence>
<evidence type="ECO:0000256" key="4">
    <source>
        <dbReference type="ARBA" id="ARBA00022456"/>
    </source>
</evidence>
<evidence type="ECO:0000256" key="2">
    <source>
        <dbReference type="ARBA" id="ARBA00006013"/>
    </source>
</evidence>